<protein>
    <submittedName>
        <fullName evidence="1">Uncharacterized protein</fullName>
    </submittedName>
</protein>
<proteinExistence type="predicted"/>
<evidence type="ECO:0000313" key="1">
    <source>
        <dbReference type="EMBL" id="MBX70444.1"/>
    </source>
</evidence>
<accession>A0A2P2QUA4</accession>
<dbReference type="EMBL" id="GGEC01089960">
    <property type="protein sequence ID" value="MBX70444.1"/>
    <property type="molecule type" value="Transcribed_RNA"/>
</dbReference>
<name>A0A2P2QUA4_RHIMU</name>
<organism evidence="1">
    <name type="scientific">Rhizophora mucronata</name>
    <name type="common">Asiatic mangrove</name>
    <dbReference type="NCBI Taxonomy" id="61149"/>
    <lineage>
        <taxon>Eukaryota</taxon>
        <taxon>Viridiplantae</taxon>
        <taxon>Streptophyta</taxon>
        <taxon>Embryophyta</taxon>
        <taxon>Tracheophyta</taxon>
        <taxon>Spermatophyta</taxon>
        <taxon>Magnoliopsida</taxon>
        <taxon>eudicotyledons</taxon>
        <taxon>Gunneridae</taxon>
        <taxon>Pentapetalae</taxon>
        <taxon>rosids</taxon>
        <taxon>fabids</taxon>
        <taxon>Malpighiales</taxon>
        <taxon>Rhizophoraceae</taxon>
        <taxon>Rhizophora</taxon>
    </lineage>
</organism>
<reference evidence="1" key="1">
    <citation type="submission" date="2018-02" db="EMBL/GenBank/DDBJ databases">
        <title>Rhizophora mucronata_Transcriptome.</title>
        <authorList>
            <person name="Meera S.P."/>
            <person name="Sreeshan A."/>
            <person name="Augustine A."/>
        </authorList>
    </citation>
    <scope>NUCLEOTIDE SEQUENCE</scope>
    <source>
        <tissue evidence="1">Leaf</tissue>
    </source>
</reference>
<sequence>MNAHFPCFLTWQQNAIQVNINMVGEESKFLHPVRIERLG</sequence>
<dbReference type="AlphaFoldDB" id="A0A2P2QUA4"/>